<feature type="non-terminal residue" evidence="3">
    <location>
        <position position="1"/>
    </location>
</feature>
<dbReference type="InterPro" id="IPR001119">
    <property type="entry name" value="SLH_dom"/>
</dbReference>
<protein>
    <submittedName>
        <fullName evidence="3">S-layer homology domain-containing protein</fullName>
    </submittedName>
</protein>
<comment type="caution">
    <text evidence="3">The sequence shown here is derived from an EMBL/GenBank/DDBJ whole genome shotgun (WGS) entry which is preliminary data.</text>
</comment>
<dbReference type="Pfam" id="PF00395">
    <property type="entry name" value="SLH"/>
    <property type="match status" value="3"/>
</dbReference>
<name>A0A926F7Y7_9FIRM</name>
<sequence>QTLSFSGNLGTAYAGKTVTAEILVPKTDASVNDVPQSTQGVSENVFLDIVKVTVEANGSVNSAYPIIVSESGTYRIIAKVDDKVFADETKFFSSKVDNDNFIKSIDLYDIDNAGLLAILEKEHRDQKIRYDETYYNMLSDESKLLLCTNLLAKKPFGNIDNFKMHFADETLRMVLLKDKVPSSIKEILAGIYPNESVADITRLLKLDELQLLSVYNDYNGFTDDEKLALCTELANELSLVDNKNIRSAEEYADAFKITVLNNLIKKTLMHKDISAVLNSHTDILTGLNFSGYNGLGLNQSTVNESIKNTPQRSIAKFIQYVNQLITNATPVYASSNNSASFGGGSVSIKAEVPVPPVKLEENKKSYFSDIDSVDWAKDAIETLYERDIISGKGDLIFAPNDFVTREEFIKMIVVAEGIEPINDVSPFEDVSVDSWYSPYVAAAAQNNITKGIGNDLFGSGRNITRQDMFVMCAQLIEDTVLPEKEGIEKFSDSEDVADYAKDIIDKLVKLGIVNGNENGTLNPESTATRAEATVILYNILSFIGGL</sequence>
<evidence type="ECO:0000313" key="3">
    <source>
        <dbReference type="EMBL" id="MBC8597483.1"/>
    </source>
</evidence>
<dbReference type="InterPro" id="IPR051465">
    <property type="entry name" value="Cell_Envelope_Struct_Comp"/>
</dbReference>
<dbReference type="PANTHER" id="PTHR43308">
    <property type="entry name" value="OUTER MEMBRANE PROTEIN ALPHA-RELATED"/>
    <property type="match status" value="1"/>
</dbReference>
<dbReference type="RefSeq" id="WP_262432757.1">
    <property type="nucleotide sequence ID" value="NZ_JACRTE010000036.1"/>
</dbReference>
<organism evidence="3 4">
    <name type="scientific">Qingrenia yutianensis</name>
    <dbReference type="NCBI Taxonomy" id="2763676"/>
    <lineage>
        <taxon>Bacteria</taxon>
        <taxon>Bacillati</taxon>
        <taxon>Bacillota</taxon>
        <taxon>Clostridia</taxon>
        <taxon>Eubacteriales</taxon>
        <taxon>Oscillospiraceae</taxon>
        <taxon>Qingrenia</taxon>
    </lineage>
</organism>
<keyword evidence="1" id="KW-0677">Repeat</keyword>
<accession>A0A926F7Y7</accession>
<dbReference type="PROSITE" id="PS51272">
    <property type="entry name" value="SLH"/>
    <property type="match status" value="3"/>
</dbReference>
<gene>
    <name evidence="3" type="ORF">H8706_11510</name>
</gene>
<dbReference type="EMBL" id="JACRTE010000036">
    <property type="protein sequence ID" value="MBC8597483.1"/>
    <property type="molecule type" value="Genomic_DNA"/>
</dbReference>
<proteinExistence type="predicted"/>
<feature type="domain" description="SLH" evidence="2">
    <location>
        <begin position="427"/>
        <end position="486"/>
    </location>
</feature>
<keyword evidence="4" id="KW-1185">Reference proteome</keyword>
<reference evidence="3" key="1">
    <citation type="submission" date="2020-08" db="EMBL/GenBank/DDBJ databases">
        <title>Genome public.</title>
        <authorList>
            <person name="Liu C."/>
            <person name="Sun Q."/>
        </authorList>
    </citation>
    <scope>NUCLEOTIDE SEQUENCE</scope>
    <source>
        <strain evidence="3">NSJ-50</strain>
    </source>
</reference>
<dbReference type="AlphaFoldDB" id="A0A926F7Y7"/>
<evidence type="ECO:0000259" key="2">
    <source>
        <dbReference type="PROSITE" id="PS51272"/>
    </source>
</evidence>
<evidence type="ECO:0000256" key="1">
    <source>
        <dbReference type="ARBA" id="ARBA00022737"/>
    </source>
</evidence>
<feature type="domain" description="SLH" evidence="2">
    <location>
        <begin position="487"/>
        <end position="546"/>
    </location>
</feature>
<dbReference type="Proteomes" id="UP000647416">
    <property type="component" value="Unassembled WGS sequence"/>
</dbReference>
<evidence type="ECO:0000313" key="4">
    <source>
        <dbReference type="Proteomes" id="UP000647416"/>
    </source>
</evidence>
<feature type="domain" description="SLH" evidence="2">
    <location>
        <begin position="363"/>
        <end position="426"/>
    </location>
</feature>